<evidence type="ECO:0000256" key="3">
    <source>
        <dbReference type="ARBA" id="ARBA00022833"/>
    </source>
</evidence>
<dbReference type="Gene3D" id="4.10.1000.10">
    <property type="entry name" value="Zinc finger, CCCH-type"/>
    <property type="match status" value="1"/>
</dbReference>
<dbReference type="InterPro" id="IPR000571">
    <property type="entry name" value="Znf_CCCH"/>
</dbReference>
<keyword evidence="2 4" id="KW-0863">Zinc-finger</keyword>
<dbReference type="EMBL" id="CAKKLH010000043">
    <property type="protein sequence ID" value="CAH0100670.1"/>
    <property type="molecule type" value="Genomic_DNA"/>
</dbReference>
<dbReference type="InterPro" id="IPR041367">
    <property type="entry name" value="Znf-CCCH_4"/>
</dbReference>
<dbReference type="AlphaFoldDB" id="A0A8J2WDM9"/>
<organism evidence="7 8">
    <name type="scientific">Daphnia galeata</name>
    <dbReference type="NCBI Taxonomy" id="27404"/>
    <lineage>
        <taxon>Eukaryota</taxon>
        <taxon>Metazoa</taxon>
        <taxon>Ecdysozoa</taxon>
        <taxon>Arthropoda</taxon>
        <taxon>Crustacea</taxon>
        <taxon>Branchiopoda</taxon>
        <taxon>Diplostraca</taxon>
        <taxon>Cladocera</taxon>
        <taxon>Anomopoda</taxon>
        <taxon>Daphniidae</taxon>
        <taxon>Daphnia</taxon>
    </lineage>
</organism>
<feature type="domain" description="C3H1-type" evidence="6">
    <location>
        <begin position="121"/>
        <end position="148"/>
    </location>
</feature>
<feature type="compositionally biased region" description="Basic residues" evidence="5">
    <location>
        <begin position="202"/>
        <end position="212"/>
    </location>
</feature>
<feature type="compositionally biased region" description="Polar residues" evidence="5">
    <location>
        <begin position="189"/>
        <end position="201"/>
    </location>
</feature>
<dbReference type="OrthoDB" id="336321at2759"/>
<evidence type="ECO:0000313" key="7">
    <source>
        <dbReference type="EMBL" id="CAH0100670.1"/>
    </source>
</evidence>
<dbReference type="SUPFAM" id="SSF90229">
    <property type="entry name" value="CCCH zinc finger"/>
    <property type="match status" value="1"/>
</dbReference>
<accession>A0A8J2WDM9</accession>
<dbReference type="Pfam" id="PF18044">
    <property type="entry name" value="zf-CCCH_4"/>
    <property type="match status" value="1"/>
</dbReference>
<evidence type="ECO:0000256" key="4">
    <source>
        <dbReference type="PROSITE-ProRule" id="PRU00723"/>
    </source>
</evidence>
<keyword evidence="8" id="KW-1185">Reference proteome</keyword>
<evidence type="ECO:0000256" key="5">
    <source>
        <dbReference type="SAM" id="MobiDB-lite"/>
    </source>
</evidence>
<evidence type="ECO:0000256" key="1">
    <source>
        <dbReference type="ARBA" id="ARBA00022723"/>
    </source>
</evidence>
<name>A0A8J2WDM9_9CRUS</name>
<reference evidence="7" key="1">
    <citation type="submission" date="2021-11" db="EMBL/GenBank/DDBJ databases">
        <authorList>
            <person name="Schell T."/>
        </authorList>
    </citation>
    <scope>NUCLEOTIDE SEQUENCE</scope>
    <source>
        <strain evidence="7">M5</strain>
    </source>
</reference>
<dbReference type="SMART" id="SM00356">
    <property type="entry name" value="ZnF_C3H1"/>
    <property type="match status" value="1"/>
</dbReference>
<dbReference type="InterPro" id="IPR036855">
    <property type="entry name" value="Znf_CCCH_sf"/>
</dbReference>
<protein>
    <recommendedName>
        <fullName evidence="6">C3H1-type domain-containing protein</fullName>
    </recommendedName>
</protein>
<sequence>MTSLNLLVGYGSDNSTESSDAEIETKQLTQITENSVKTKIQNNFFEVFDESSSGDEDNPPDDFCLQDEHLKNLNNPFRSSETSVSGKSVFANPYKEAEEAEKGTLEKHVKFTPKLEDIKEINGRKICWNYRKGRCRFGSNCVFAHDSELLQKKQNQEINPNSIICSSDFDQDSIVKSHTSLHSQKRPISANQITNQNITQSKKVKGHNQHST</sequence>
<keyword evidence="3 4" id="KW-0862">Zinc</keyword>
<feature type="region of interest" description="Disordered" evidence="5">
    <location>
        <begin position="179"/>
        <end position="212"/>
    </location>
</feature>
<dbReference type="Proteomes" id="UP000789390">
    <property type="component" value="Unassembled WGS sequence"/>
</dbReference>
<feature type="zinc finger region" description="C3H1-type" evidence="4">
    <location>
        <begin position="121"/>
        <end position="148"/>
    </location>
</feature>
<keyword evidence="1 4" id="KW-0479">Metal-binding</keyword>
<feature type="region of interest" description="Disordered" evidence="5">
    <location>
        <begin position="1"/>
        <end position="25"/>
    </location>
</feature>
<dbReference type="PROSITE" id="PS50103">
    <property type="entry name" value="ZF_C3H1"/>
    <property type="match status" value="1"/>
</dbReference>
<gene>
    <name evidence="7" type="ORF">DGAL_LOCUS2957</name>
</gene>
<dbReference type="GO" id="GO:0008270">
    <property type="term" value="F:zinc ion binding"/>
    <property type="evidence" value="ECO:0007669"/>
    <property type="project" value="UniProtKB-KW"/>
</dbReference>
<comment type="caution">
    <text evidence="7">The sequence shown here is derived from an EMBL/GenBank/DDBJ whole genome shotgun (WGS) entry which is preliminary data.</text>
</comment>
<evidence type="ECO:0000256" key="2">
    <source>
        <dbReference type="ARBA" id="ARBA00022771"/>
    </source>
</evidence>
<evidence type="ECO:0000313" key="8">
    <source>
        <dbReference type="Proteomes" id="UP000789390"/>
    </source>
</evidence>
<proteinExistence type="predicted"/>
<evidence type="ECO:0000259" key="6">
    <source>
        <dbReference type="PROSITE" id="PS50103"/>
    </source>
</evidence>